<evidence type="ECO:0000313" key="2">
    <source>
        <dbReference type="Proteomes" id="UP000696184"/>
    </source>
</evidence>
<organism evidence="1 2">
    <name type="scientific">Xenorhabdus lircayensis</name>
    <dbReference type="NCBI Taxonomy" id="2763499"/>
    <lineage>
        <taxon>Bacteria</taxon>
        <taxon>Pseudomonadati</taxon>
        <taxon>Pseudomonadota</taxon>
        <taxon>Gammaproteobacteria</taxon>
        <taxon>Enterobacterales</taxon>
        <taxon>Morganellaceae</taxon>
        <taxon>Xenorhabdus</taxon>
    </lineage>
</organism>
<proteinExistence type="predicted"/>
<reference evidence="1 2" key="1">
    <citation type="submission" date="2020-08" db="EMBL/GenBank/DDBJ databases">
        <title>Description of Xenorhabdus lircayensis sp. nov., the symbiotic bacterium associated with the entomopathogenic nematode Steirnernema unicornum.</title>
        <authorList>
            <person name="Castaneda-Alvarez C."/>
            <person name="Prodan S."/>
            <person name="Zamorano A."/>
            <person name="San-Blas E."/>
            <person name="Aballay E."/>
        </authorList>
    </citation>
    <scope>NUCLEOTIDE SEQUENCE [LARGE SCALE GENOMIC DNA]</scope>
    <source>
        <strain evidence="1 2">VLS</strain>
    </source>
</reference>
<comment type="caution">
    <text evidence="1">The sequence shown here is derived from an EMBL/GenBank/DDBJ whole genome shotgun (WGS) entry which is preliminary data.</text>
</comment>
<sequence length="171" mass="18848">MAKPDWEAIESAYRAGSLSIREIAAKHGVSDTAIRKRASANGWQRDLTDQVKKATRTKLVRSEVRRVGSQPAVRTDEDIIEQASSEAAGVVLGHRTDLADWRRITNKLRTFLDDVEITEDNHASIARTITAGVDAQIKLIKGERESYNIDSGDKNTSTDSIAELMDDLAKG</sequence>
<dbReference type="RefSeq" id="WP_198688063.1">
    <property type="nucleotide sequence ID" value="NZ_CAWPUD010000060.1"/>
</dbReference>
<accession>A0ABS0U052</accession>
<gene>
    <name evidence="1" type="ORF">H8A87_00400</name>
</gene>
<dbReference type="EMBL" id="JACOII010000006">
    <property type="protein sequence ID" value="MBI6547255.1"/>
    <property type="molecule type" value="Genomic_DNA"/>
</dbReference>
<evidence type="ECO:0000313" key="1">
    <source>
        <dbReference type="EMBL" id="MBI6547255.1"/>
    </source>
</evidence>
<evidence type="ECO:0008006" key="3">
    <source>
        <dbReference type="Google" id="ProtNLM"/>
    </source>
</evidence>
<name>A0ABS0U052_9GAMM</name>
<keyword evidence="2" id="KW-1185">Reference proteome</keyword>
<dbReference type="Proteomes" id="UP000696184">
    <property type="component" value="Unassembled WGS sequence"/>
</dbReference>
<protein>
    <recommendedName>
        <fullName evidence="3">Phage-like protein</fullName>
    </recommendedName>
</protein>